<dbReference type="PANTHER" id="PTHR12899">
    <property type="entry name" value="39S RIBOSOMAL PROTEIN L18, MITOCHONDRIAL"/>
    <property type="match status" value="1"/>
</dbReference>
<dbReference type="GO" id="GO:1990904">
    <property type="term" value="C:ribonucleoprotein complex"/>
    <property type="evidence" value="ECO:0007669"/>
    <property type="project" value="UniProtKB-KW"/>
</dbReference>
<dbReference type="PANTHER" id="PTHR12899:SF3">
    <property type="entry name" value="LARGE RIBOSOMAL SUBUNIT PROTEIN UL18M"/>
    <property type="match status" value="1"/>
</dbReference>
<protein>
    <submittedName>
        <fullName evidence="6">39S ribosomal protein L18 mitochondrial</fullName>
    </submittedName>
</protein>
<keyword evidence="3 6" id="KW-0689">Ribosomal protein</keyword>
<evidence type="ECO:0000256" key="5">
    <source>
        <dbReference type="ARBA" id="ARBA00023274"/>
    </source>
</evidence>
<keyword evidence="7" id="KW-1185">Reference proteome</keyword>
<dbReference type="GO" id="GO:0006412">
    <property type="term" value="P:translation"/>
    <property type="evidence" value="ECO:0007669"/>
    <property type="project" value="InterPro"/>
</dbReference>
<organism evidence="6 7">
    <name type="scientific">Trichostrongylus colubriformis</name>
    <name type="common">Black scour worm</name>
    <dbReference type="NCBI Taxonomy" id="6319"/>
    <lineage>
        <taxon>Eukaryota</taxon>
        <taxon>Metazoa</taxon>
        <taxon>Ecdysozoa</taxon>
        <taxon>Nematoda</taxon>
        <taxon>Chromadorea</taxon>
        <taxon>Rhabditida</taxon>
        <taxon>Rhabditina</taxon>
        <taxon>Rhabditomorpha</taxon>
        <taxon>Strongyloidea</taxon>
        <taxon>Trichostrongylidae</taxon>
        <taxon>Trichostrongylus</taxon>
    </lineage>
</organism>
<dbReference type="InterPro" id="IPR057268">
    <property type="entry name" value="Ribosomal_L18"/>
</dbReference>
<dbReference type="CDD" id="cd00432">
    <property type="entry name" value="Ribosomal_L18_L5e"/>
    <property type="match status" value="1"/>
</dbReference>
<evidence type="ECO:0000313" key="6">
    <source>
        <dbReference type="EMBL" id="KAK5979155.1"/>
    </source>
</evidence>
<dbReference type="InterPro" id="IPR036967">
    <property type="entry name" value="Ribosomal_uS11_sf"/>
</dbReference>
<evidence type="ECO:0000256" key="3">
    <source>
        <dbReference type="ARBA" id="ARBA00022980"/>
    </source>
</evidence>
<keyword evidence="5" id="KW-0687">Ribonucleoprotein</keyword>
<dbReference type="GO" id="GO:0005840">
    <property type="term" value="C:ribosome"/>
    <property type="evidence" value="ECO:0007669"/>
    <property type="project" value="UniProtKB-KW"/>
</dbReference>
<comment type="caution">
    <text evidence="6">The sequence shown here is derived from an EMBL/GenBank/DDBJ whole genome shotgun (WGS) entry which is preliminary data.</text>
</comment>
<dbReference type="SUPFAM" id="SSF53137">
    <property type="entry name" value="Translational machinery components"/>
    <property type="match status" value="1"/>
</dbReference>
<dbReference type="AlphaFoldDB" id="A0AAN8FHT1"/>
<evidence type="ECO:0000313" key="7">
    <source>
        <dbReference type="Proteomes" id="UP001331761"/>
    </source>
</evidence>
<comment type="subcellular location">
    <subcellularLocation>
        <location evidence="1">Mitochondrion</location>
    </subcellularLocation>
</comment>
<dbReference type="GO" id="GO:0008097">
    <property type="term" value="F:5S rRNA binding"/>
    <property type="evidence" value="ECO:0007669"/>
    <property type="project" value="TreeGrafter"/>
</dbReference>
<proteinExistence type="inferred from homology"/>
<evidence type="ECO:0000256" key="4">
    <source>
        <dbReference type="ARBA" id="ARBA00023128"/>
    </source>
</evidence>
<accession>A0AAN8FHT1</accession>
<dbReference type="Proteomes" id="UP001331761">
    <property type="component" value="Unassembled WGS sequence"/>
</dbReference>
<name>A0AAN8FHT1_TRICO</name>
<evidence type="ECO:0000256" key="2">
    <source>
        <dbReference type="ARBA" id="ARBA00007116"/>
    </source>
</evidence>
<reference evidence="6 7" key="1">
    <citation type="submission" date="2019-10" db="EMBL/GenBank/DDBJ databases">
        <title>Assembly and Annotation for the nematode Trichostrongylus colubriformis.</title>
        <authorList>
            <person name="Martin J."/>
        </authorList>
    </citation>
    <scope>NUCLEOTIDE SEQUENCE [LARGE SCALE GENOMIC DNA]</scope>
    <source>
        <strain evidence="6">G859</strain>
        <tissue evidence="6">Whole worm</tissue>
    </source>
</reference>
<sequence>MNNINKLQQRLKFTTCKGVELVQTKSHQEARLIHYRNGTVIEASTKERAISDQLYSNTDTCASMNLGRILAARCLQAGIYFATPGASEEQIEISKHQKEFFKVLQDEGLQLKEPAAFEQTYETDRSMTWERYPLMANRQDKLDEL</sequence>
<dbReference type="InterPro" id="IPR005484">
    <property type="entry name" value="Ribosomal_uL18_bac/plant/anim"/>
</dbReference>
<keyword evidence="4" id="KW-0496">Mitochondrion</keyword>
<dbReference type="EMBL" id="WIXE01008620">
    <property type="protein sequence ID" value="KAK5979155.1"/>
    <property type="molecule type" value="Genomic_DNA"/>
</dbReference>
<comment type="similarity">
    <text evidence="2">Belongs to the universal ribosomal protein uL18 family.</text>
</comment>
<gene>
    <name evidence="6" type="ORF">GCK32_018852</name>
</gene>
<dbReference type="GO" id="GO:0003735">
    <property type="term" value="F:structural constituent of ribosome"/>
    <property type="evidence" value="ECO:0007669"/>
    <property type="project" value="InterPro"/>
</dbReference>
<dbReference type="Gene3D" id="3.30.420.80">
    <property type="entry name" value="Ribosomal protein S11"/>
    <property type="match status" value="1"/>
</dbReference>
<dbReference type="GO" id="GO:0005739">
    <property type="term" value="C:mitochondrion"/>
    <property type="evidence" value="ECO:0007669"/>
    <property type="project" value="UniProtKB-SubCell"/>
</dbReference>
<evidence type="ECO:0000256" key="1">
    <source>
        <dbReference type="ARBA" id="ARBA00004173"/>
    </source>
</evidence>